<dbReference type="AlphaFoldDB" id="A0A1Y2FVK5"/>
<name>A0A1Y2FVK5_PROLT</name>
<feature type="compositionally biased region" description="Polar residues" evidence="1">
    <location>
        <begin position="164"/>
        <end position="174"/>
    </location>
</feature>
<proteinExistence type="predicted"/>
<keyword evidence="4" id="KW-1185">Reference proteome</keyword>
<dbReference type="EMBL" id="MCFI01000001">
    <property type="protein sequence ID" value="ORY87989.1"/>
    <property type="molecule type" value="Genomic_DNA"/>
</dbReference>
<feature type="region of interest" description="Disordered" evidence="1">
    <location>
        <begin position="1"/>
        <end position="51"/>
    </location>
</feature>
<sequence length="374" mass="40535">MAVSSSYNTRRHAPKRTSPSIDTPTSDRLGAKRLKLAKRDPYTPPASPDRIDTASAAVFTAQQDAEEDQTFLGIVDYLRRHAHEGARCSRQISEGMLAEGKISLNGTTPSTTIDAAIRSHFKRSTGAGRLPAVAKAADPQFPRKTLYHLADASPLPSAPAKQVAFTQASPAQQSGRRRSVTAHTAGRHSVAVVPGEESDDGSELSEHDSQDGLGPFAGPTRQSSDITMQDSEHSNPERSLSSNSHDLNRLHRHERSPSPDLQFALSIHEVKDTVQTPAASQPSSPMRAHLREEKLAKPTRVNIALPPSPFISPQQSDEEEASEVVSVLAQQDPSLRFSTMRSESVSFSDLSDVQVRSPEEVTLGELDDLLSAFD</sequence>
<gene>
    <name evidence="3" type="ORF">BCR37DRAFT_390489</name>
</gene>
<dbReference type="OrthoDB" id="10593152at2759"/>
<feature type="region of interest" description="Disordered" evidence="1">
    <location>
        <begin position="303"/>
        <end position="326"/>
    </location>
</feature>
<feature type="region of interest" description="Disordered" evidence="1">
    <location>
        <begin position="158"/>
        <end position="245"/>
    </location>
</feature>
<comment type="caution">
    <text evidence="3">The sequence shown here is derived from an EMBL/GenBank/DDBJ whole genome shotgun (WGS) entry which is preliminary data.</text>
</comment>
<dbReference type="InterPro" id="IPR057511">
    <property type="entry name" value="WH_GDS1"/>
</dbReference>
<organism evidence="3 4">
    <name type="scientific">Protomyces lactucae-debilis</name>
    <dbReference type="NCBI Taxonomy" id="2754530"/>
    <lineage>
        <taxon>Eukaryota</taxon>
        <taxon>Fungi</taxon>
        <taxon>Dikarya</taxon>
        <taxon>Ascomycota</taxon>
        <taxon>Taphrinomycotina</taxon>
        <taxon>Taphrinomycetes</taxon>
        <taxon>Taphrinales</taxon>
        <taxon>Protomycetaceae</taxon>
        <taxon>Protomyces</taxon>
    </lineage>
</organism>
<feature type="compositionally biased region" description="Polar residues" evidence="1">
    <location>
        <begin position="220"/>
        <end position="229"/>
    </location>
</feature>
<dbReference type="GeneID" id="63787461"/>
<feature type="compositionally biased region" description="Polar residues" evidence="1">
    <location>
        <begin position="17"/>
        <end position="26"/>
    </location>
</feature>
<dbReference type="Pfam" id="PF25318">
    <property type="entry name" value="WHD_GDS1"/>
    <property type="match status" value="1"/>
</dbReference>
<protein>
    <recommendedName>
        <fullName evidence="2">GDS1 winged helix domain-containing protein</fullName>
    </recommendedName>
</protein>
<evidence type="ECO:0000256" key="1">
    <source>
        <dbReference type="SAM" id="MobiDB-lite"/>
    </source>
</evidence>
<evidence type="ECO:0000313" key="3">
    <source>
        <dbReference type="EMBL" id="ORY87989.1"/>
    </source>
</evidence>
<reference evidence="3 4" key="1">
    <citation type="submission" date="2016-07" db="EMBL/GenBank/DDBJ databases">
        <title>Pervasive Adenine N6-methylation of Active Genes in Fungi.</title>
        <authorList>
            <consortium name="DOE Joint Genome Institute"/>
            <person name="Mondo S.J."/>
            <person name="Dannebaum R.O."/>
            <person name="Kuo R.C."/>
            <person name="Labutti K."/>
            <person name="Haridas S."/>
            <person name="Kuo A."/>
            <person name="Salamov A."/>
            <person name="Ahrendt S.R."/>
            <person name="Lipzen A."/>
            <person name="Sullivan W."/>
            <person name="Andreopoulos W.B."/>
            <person name="Clum A."/>
            <person name="Lindquist E."/>
            <person name="Daum C."/>
            <person name="Ramamoorthy G.K."/>
            <person name="Gryganskyi A."/>
            <person name="Culley D."/>
            <person name="Magnuson J.K."/>
            <person name="James T.Y."/>
            <person name="O'Malley M.A."/>
            <person name="Stajich J.E."/>
            <person name="Spatafora J.W."/>
            <person name="Visel A."/>
            <person name="Grigoriev I.V."/>
        </authorList>
    </citation>
    <scope>NUCLEOTIDE SEQUENCE [LARGE SCALE GENOMIC DNA]</scope>
    <source>
        <strain evidence="3 4">12-1054</strain>
    </source>
</reference>
<evidence type="ECO:0000313" key="4">
    <source>
        <dbReference type="Proteomes" id="UP000193685"/>
    </source>
</evidence>
<dbReference type="Proteomes" id="UP000193685">
    <property type="component" value="Unassembled WGS sequence"/>
</dbReference>
<evidence type="ECO:0000259" key="2">
    <source>
        <dbReference type="Pfam" id="PF25318"/>
    </source>
</evidence>
<accession>A0A1Y2FVK5</accession>
<dbReference type="RefSeq" id="XP_040728484.1">
    <property type="nucleotide sequence ID" value="XM_040870862.1"/>
</dbReference>
<feature type="domain" description="GDS1 winged helix" evidence="2">
    <location>
        <begin position="62"/>
        <end position="153"/>
    </location>
</feature>